<feature type="domain" description="Major facilitator superfamily (MFS) profile" evidence="7">
    <location>
        <begin position="40"/>
        <end position="497"/>
    </location>
</feature>
<dbReference type="Gene3D" id="1.20.1250.20">
    <property type="entry name" value="MFS general substrate transporter like domains"/>
    <property type="match status" value="1"/>
</dbReference>
<dbReference type="GeneID" id="63852030"/>
<feature type="region of interest" description="Disordered" evidence="5">
    <location>
        <begin position="1345"/>
        <end position="1384"/>
    </location>
</feature>
<feature type="transmembrane region" description="Helical" evidence="6">
    <location>
        <begin position="338"/>
        <end position="365"/>
    </location>
</feature>
<feature type="compositionally biased region" description="Low complexity" evidence="5">
    <location>
        <begin position="1355"/>
        <end position="1375"/>
    </location>
</feature>
<dbReference type="PANTHER" id="PTHR23507:SF1">
    <property type="entry name" value="FI18259P1-RELATED"/>
    <property type="match status" value="1"/>
</dbReference>
<evidence type="ECO:0000256" key="1">
    <source>
        <dbReference type="ARBA" id="ARBA00004141"/>
    </source>
</evidence>
<feature type="region of interest" description="Disordered" evidence="5">
    <location>
        <begin position="530"/>
        <end position="616"/>
    </location>
</feature>
<dbReference type="Pfam" id="PF07690">
    <property type="entry name" value="MFS_1"/>
    <property type="match status" value="1"/>
</dbReference>
<feature type="region of interest" description="Disordered" evidence="5">
    <location>
        <begin position="931"/>
        <end position="1041"/>
    </location>
</feature>
<keyword evidence="4 6" id="KW-0472">Membrane</keyword>
<feature type="compositionally biased region" description="Low complexity" evidence="5">
    <location>
        <begin position="1155"/>
        <end position="1164"/>
    </location>
</feature>
<feature type="transmembrane region" description="Helical" evidence="6">
    <location>
        <begin position="39"/>
        <end position="60"/>
    </location>
</feature>
<dbReference type="GO" id="GO:0022857">
    <property type="term" value="F:transmembrane transporter activity"/>
    <property type="evidence" value="ECO:0007669"/>
    <property type="project" value="InterPro"/>
</dbReference>
<evidence type="ECO:0000313" key="8">
    <source>
        <dbReference type="EMBL" id="KAF1848741.1"/>
    </source>
</evidence>
<evidence type="ECO:0000256" key="2">
    <source>
        <dbReference type="ARBA" id="ARBA00022692"/>
    </source>
</evidence>
<feature type="transmembrane region" description="Helical" evidence="6">
    <location>
        <begin position="169"/>
        <end position="192"/>
    </location>
</feature>
<dbReference type="InterPro" id="IPR036259">
    <property type="entry name" value="MFS_trans_sf"/>
</dbReference>
<comment type="caution">
    <text evidence="8">The sequence shown here is derived from an EMBL/GenBank/DDBJ whole genome shotgun (WGS) entry which is preliminary data.</text>
</comment>
<feature type="compositionally biased region" description="Basic residues" evidence="5">
    <location>
        <begin position="751"/>
        <end position="764"/>
    </location>
</feature>
<gene>
    <name evidence="8" type="ORF">K460DRAFT_375534</name>
</gene>
<dbReference type="PROSITE" id="PS50850">
    <property type="entry name" value="MFS"/>
    <property type="match status" value="1"/>
</dbReference>
<organism evidence="8 9">
    <name type="scientific">Cucurbitaria berberidis CBS 394.84</name>
    <dbReference type="NCBI Taxonomy" id="1168544"/>
    <lineage>
        <taxon>Eukaryota</taxon>
        <taxon>Fungi</taxon>
        <taxon>Dikarya</taxon>
        <taxon>Ascomycota</taxon>
        <taxon>Pezizomycotina</taxon>
        <taxon>Dothideomycetes</taxon>
        <taxon>Pleosporomycetidae</taxon>
        <taxon>Pleosporales</taxon>
        <taxon>Pleosporineae</taxon>
        <taxon>Cucurbitariaceae</taxon>
        <taxon>Cucurbitaria</taxon>
    </lineage>
</organism>
<dbReference type="InterPro" id="IPR020846">
    <property type="entry name" value="MFS_dom"/>
</dbReference>
<feature type="transmembrane region" description="Helical" evidence="6">
    <location>
        <begin position="204"/>
        <end position="226"/>
    </location>
</feature>
<dbReference type="EMBL" id="ML976615">
    <property type="protein sequence ID" value="KAF1848741.1"/>
    <property type="molecule type" value="Genomic_DNA"/>
</dbReference>
<protein>
    <submittedName>
        <fullName evidence="8">MFS general substrate transporter</fullName>
    </submittedName>
</protein>
<keyword evidence="3 6" id="KW-1133">Transmembrane helix</keyword>
<feature type="compositionally biased region" description="Low complexity" evidence="5">
    <location>
        <begin position="989"/>
        <end position="1000"/>
    </location>
</feature>
<dbReference type="Proteomes" id="UP000800039">
    <property type="component" value="Unassembled WGS sequence"/>
</dbReference>
<feature type="compositionally biased region" description="Polar residues" evidence="5">
    <location>
        <begin position="553"/>
        <end position="563"/>
    </location>
</feature>
<dbReference type="CDD" id="cd06174">
    <property type="entry name" value="MFS"/>
    <property type="match status" value="1"/>
</dbReference>
<feature type="transmembrane region" description="Helical" evidence="6">
    <location>
        <begin position="232"/>
        <end position="252"/>
    </location>
</feature>
<dbReference type="OrthoDB" id="194139at2759"/>
<evidence type="ECO:0000256" key="4">
    <source>
        <dbReference type="ARBA" id="ARBA00023136"/>
    </source>
</evidence>
<feature type="compositionally biased region" description="Low complexity" evidence="5">
    <location>
        <begin position="643"/>
        <end position="653"/>
    </location>
</feature>
<feature type="region of interest" description="Disordered" evidence="5">
    <location>
        <begin position="629"/>
        <end position="656"/>
    </location>
</feature>
<feature type="compositionally biased region" description="Basic and acidic residues" evidence="5">
    <location>
        <begin position="963"/>
        <end position="976"/>
    </location>
</feature>
<comment type="subcellular location">
    <subcellularLocation>
        <location evidence="1">Membrane</location>
        <topology evidence="1">Multi-pass membrane protein</topology>
    </subcellularLocation>
</comment>
<evidence type="ECO:0000256" key="3">
    <source>
        <dbReference type="ARBA" id="ARBA00022989"/>
    </source>
</evidence>
<proteinExistence type="predicted"/>
<sequence length="1500" mass="164653">MVAQPSPRDSIEEGAPFLPSTGPTASLPLVPPPSKKKPWVLLVLLAFALVAIIDVGAFLAEPPKIRVYEANLCLLYYREHDPSVIGDNGAIPEQLCKVDAVQQKMAMIFGWQDMFDAIPGILLAVPFGTLADRIGRKWIFAASLMGLQLSSAWALLICYFKTLPLQLTWFSSVFFCIGGGPIVAMAIGITMIADIVPPEKRTTIFLYLTSCVLVAEMVAPIMSARLMEKGDWLPLLLALAIQQVGICVAFFFPETLHLRDLPEPADGDNQELELQPKGSNYSLRAQLRNFQTAIDFLRSDWTLGLVVFSFLANRLGRQGITLLVRYASKRYGWEIKKAAYLLSFRAATNLVAITVFIPIINYLLLKKFRLVAHWADLWIARGSIALTTISFFVMGIATQPALLIIGLLIYNLGTGYNAAMRSVSIHVVGGQSSPDIGKLMSTIAIAESIGAMIAGPVLNELFQWGMDLGSAWLGLPFLASVIVFAGMTVVTMLISVKDKEVVHPPPISESWDPDVAQQHALAAATAAFARAQVHDTTDRKTKRSSETTRSKSNASRKSLTAQGSHFPPRESNFRSLQPQKTGRTSSPQRPSPSSTMNPQPFPPFSAIPSSDRPLSVPRLLSAQPSITFNETARPGSQPKPLRQSASSSATSQQIRKARSMYYASSIQTGSPIARPPAKYLTTPPPMSVSPTLEILPAPPPTRILGPSPLAGPRIPVSVAADESIDNARDKYLQSFQQRTVKHKPSIFLAPFKKRQDKAKDKGRRITSGISSVSTSSHRTPDESTVDFSLTDFLPQPEVKEKRSFSGSLKSKFKKVFRRGSNKSPNLPVQQIEASRDYSHFSPPYVHDAYAIPSPDKETLQRRLTVIHEAKDSIGSEAERLACIMPKRKLIPVPSLAAFRDPIPMEELTEESLTSVDPKRVFSALMREIDASKSARSPSDVAERTPGAESDVFESSATKGLHYPARELHSSASRDFRPSMGSDQRPPSRRPQSAAAQSAQSKTSTIRSLGRAIRSTIRTVTPAEQRSLPDNEPTGSVGGAVHISKDDMKTPLCHPEHERVPTPLFTPSPAQIEQRMERAKDRWKTPLDGAETLRFPRETNRTYNVTNFTEHTISCETPINSVESIGPRPVDSHERGGHRTRELPVSLESPTPPNRRPLMSPLSPSLYSRNTDRISILPNESVISFGAPENPQSLHDGGSAIILTSQSVRSYVIGTPSPRRVEPTRTSHEWKTWLSHEVSGMELSSQEDLKIHERDMTPSGQHRRDIAHLSTPAANQTPHRLRNTALKRSDAQLRKKENATPPSLLHNAGPNIGLMGSTPRPKSLQPFASTTLNQNTPKTGLYVTNAPDTNPGMHNPSPSVTSQRPRVRVTVRPQSPDKLSRRPKSAFDLRQGNTRYPLQANGIPQIATLETPSPSPSLELRGHVLDGKTSSTSLALGKEPSPGKEVRVIDSVLDSERSGSITPGQRLADRFLRERKSTTVLENGKMRGGLRLVREDTPAFL</sequence>
<keyword evidence="9" id="KW-1185">Reference proteome</keyword>
<feature type="transmembrane region" description="Helical" evidence="6">
    <location>
        <begin position="439"/>
        <end position="459"/>
    </location>
</feature>
<feature type="region of interest" description="Disordered" evidence="5">
    <location>
        <begin position="1119"/>
        <end position="1164"/>
    </location>
</feature>
<feature type="region of interest" description="Disordered" evidence="5">
    <location>
        <begin position="750"/>
        <end position="784"/>
    </location>
</feature>
<dbReference type="SUPFAM" id="SSF103473">
    <property type="entry name" value="MFS general substrate transporter"/>
    <property type="match status" value="1"/>
</dbReference>
<feature type="compositionally biased region" description="Low complexity" evidence="5">
    <location>
        <begin position="583"/>
        <end position="595"/>
    </location>
</feature>
<evidence type="ECO:0000313" key="9">
    <source>
        <dbReference type="Proteomes" id="UP000800039"/>
    </source>
</evidence>
<reference evidence="8" key="1">
    <citation type="submission" date="2020-01" db="EMBL/GenBank/DDBJ databases">
        <authorList>
            <consortium name="DOE Joint Genome Institute"/>
            <person name="Haridas S."/>
            <person name="Albert R."/>
            <person name="Binder M."/>
            <person name="Bloem J."/>
            <person name="Labutti K."/>
            <person name="Salamov A."/>
            <person name="Andreopoulos B."/>
            <person name="Baker S.E."/>
            <person name="Barry K."/>
            <person name="Bills G."/>
            <person name="Bluhm B.H."/>
            <person name="Cannon C."/>
            <person name="Castanera R."/>
            <person name="Culley D.E."/>
            <person name="Daum C."/>
            <person name="Ezra D."/>
            <person name="Gonzalez J.B."/>
            <person name="Henrissat B."/>
            <person name="Kuo A."/>
            <person name="Liang C."/>
            <person name="Lipzen A."/>
            <person name="Lutzoni F."/>
            <person name="Magnuson J."/>
            <person name="Mondo S."/>
            <person name="Nolan M."/>
            <person name="Ohm R."/>
            <person name="Pangilinan J."/>
            <person name="Park H.-J."/>
            <person name="Ramirez L."/>
            <person name="Alfaro M."/>
            <person name="Sun H."/>
            <person name="Tritt A."/>
            <person name="Yoshinaga Y."/>
            <person name="Zwiers L.-H."/>
            <person name="Turgeon B.G."/>
            <person name="Goodwin S.B."/>
            <person name="Spatafora J.W."/>
            <person name="Crous P.W."/>
            <person name="Grigoriev I.V."/>
        </authorList>
    </citation>
    <scope>NUCLEOTIDE SEQUENCE</scope>
    <source>
        <strain evidence="8">CBS 394.84</strain>
    </source>
</reference>
<feature type="compositionally biased region" description="Polar residues" evidence="5">
    <location>
        <begin position="573"/>
        <end position="582"/>
    </location>
</feature>
<evidence type="ECO:0000256" key="6">
    <source>
        <dbReference type="SAM" id="Phobius"/>
    </source>
</evidence>
<dbReference type="PANTHER" id="PTHR23507">
    <property type="entry name" value="ZGC:174356"/>
    <property type="match status" value="1"/>
</dbReference>
<keyword evidence="2 6" id="KW-0812">Transmembrane</keyword>
<evidence type="ECO:0000256" key="5">
    <source>
        <dbReference type="SAM" id="MobiDB-lite"/>
    </source>
</evidence>
<dbReference type="InterPro" id="IPR011701">
    <property type="entry name" value="MFS"/>
</dbReference>
<evidence type="ECO:0000259" key="7">
    <source>
        <dbReference type="PROSITE" id="PS50850"/>
    </source>
</evidence>
<feature type="transmembrane region" description="Helical" evidence="6">
    <location>
        <begin position="471"/>
        <end position="494"/>
    </location>
</feature>
<dbReference type="RefSeq" id="XP_040791304.1">
    <property type="nucleotide sequence ID" value="XM_040934779.1"/>
</dbReference>
<feature type="transmembrane region" description="Helical" evidence="6">
    <location>
        <begin position="138"/>
        <end position="157"/>
    </location>
</feature>
<feature type="compositionally biased region" description="Low complexity" evidence="5">
    <location>
        <begin position="765"/>
        <end position="776"/>
    </location>
</feature>
<feature type="compositionally biased region" description="Basic and acidic residues" evidence="5">
    <location>
        <begin position="532"/>
        <end position="549"/>
    </location>
</feature>
<name>A0A9P4GPF3_9PLEO</name>
<accession>A0A9P4GPF3</accession>
<feature type="compositionally biased region" description="Basic and acidic residues" evidence="5">
    <location>
        <begin position="1129"/>
        <end position="1141"/>
    </location>
</feature>
<dbReference type="GO" id="GO:0016020">
    <property type="term" value="C:membrane"/>
    <property type="evidence" value="ECO:0007669"/>
    <property type="project" value="UniProtKB-SubCell"/>
</dbReference>